<dbReference type="EMBL" id="CP115174">
    <property type="protein sequence ID" value="WBO21543.1"/>
    <property type="molecule type" value="Genomic_DNA"/>
</dbReference>
<keyword evidence="2" id="KW-1185">Reference proteome</keyword>
<dbReference type="Proteomes" id="UP001210865">
    <property type="component" value="Chromosome"/>
</dbReference>
<name>A0ABY7NJN6_9SPHN</name>
<reference evidence="1 2" key="1">
    <citation type="submission" date="2022-12" db="EMBL/GenBank/DDBJ databases">
        <title>Sphingomonas abieness sp. nov., an endophytic bacterium isolated from Abies koreana.</title>
        <authorList>
            <person name="Jiang L."/>
            <person name="Lee J."/>
        </authorList>
    </citation>
    <scope>NUCLEOTIDE SEQUENCE [LARGE SCALE GENOMIC DNA]</scope>
    <source>
        <strain evidence="2">PAMB 00755</strain>
    </source>
</reference>
<organism evidence="1 2">
    <name type="scientific">Sphingomonas abietis</name>
    <dbReference type="NCBI Taxonomy" id="3012344"/>
    <lineage>
        <taxon>Bacteria</taxon>
        <taxon>Pseudomonadati</taxon>
        <taxon>Pseudomonadota</taxon>
        <taxon>Alphaproteobacteria</taxon>
        <taxon>Sphingomonadales</taxon>
        <taxon>Sphingomonadaceae</taxon>
        <taxon>Sphingomonas</taxon>
    </lineage>
</organism>
<dbReference type="RefSeq" id="WP_270076192.1">
    <property type="nucleotide sequence ID" value="NZ_CP115174.1"/>
</dbReference>
<sequence>MSAALENVPRGDNDLAEVTSLEGAVRAWLGLDPEHRIHARLSTEHPIQLQGVPTAIFTGEAIGELAKHLPG</sequence>
<proteinExistence type="predicted"/>
<accession>A0ABY7NJN6</accession>
<evidence type="ECO:0000313" key="1">
    <source>
        <dbReference type="EMBL" id="WBO21543.1"/>
    </source>
</evidence>
<evidence type="ECO:0000313" key="2">
    <source>
        <dbReference type="Proteomes" id="UP001210865"/>
    </source>
</evidence>
<protein>
    <submittedName>
        <fullName evidence="1">Uncharacterized protein</fullName>
    </submittedName>
</protein>
<gene>
    <name evidence="1" type="ORF">PBT88_15345</name>
</gene>